<evidence type="ECO:0008006" key="19">
    <source>
        <dbReference type="Google" id="ProtNLM"/>
    </source>
</evidence>
<dbReference type="InterPro" id="IPR036396">
    <property type="entry name" value="Cyt_P450_sf"/>
</dbReference>
<dbReference type="EMBL" id="AMQN01018337">
    <property type="status" value="NOT_ANNOTATED_CDS"/>
    <property type="molecule type" value="Genomic_DNA"/>
</dbReference>
<dbReference type="PROSITE" id="PS00086">
    <property type="entry name" value="CYTOCHROME_P450"/>
    <property type="match status" value="1"/>
</dbReference>
<dbReference type="GO" id="GO:0004508">
    <property type="term" value="F:steroid 17-alpha-monooxygenase activity"/>
    <property type="evidence" value="ECO:0007669"/>
    <property type="project" value="TreeGrafter"/>
</dbReference>
<evidence type="ECO:0000256" key="3">
    <source>
        <dbReference type="ARBA" id="ARBA00004406"/>
    </source>
</evidence>
<keyword evidence="11 14" id="KW-0503">Monooxygenase</keyword>
<keyword evidence="8" id="KW-0492">Microsome</keyword>
<evidence type="ECO:0000256" key="10">
    <source>
        <dbReference type="ARBA" id="ARBA00023004"/>
    </source>
</evidence>
<evidence type="ECO:0000313" key="18">
    <source>
        <dbReference type="Proteomes" id="UP000014760"/>
    </source>
</evidence>
<feature type="transmembrane region" description="Helical" evidence="15">
    <location>
        <begin position="269"/>
        <end position="289"/>
    </location>
</feature>
<dbReference type="InterPro" id="IPR002401">
    <property type="entry name" value="Cyt_P450_E_grp-I"/>
</dbReference>
<dbReference type="Pfam" id="PF00067">
    <property type="entry name" value="p450"/>
    <property type="match status" value="1"/>
</dbReference>
<dbReference type="InterPro" id="IPR001128">
    <property type="entry name" value="Cyt_P450"/>
</dbReference>
<keyword evidence="18" id="KW-1185">Reference proteome</keyword>
<protein>
    <recommendedName>
        <fullName evidence="19">Cytochrome P450</fullName>
    </recommendedName>
</protein>
<dbReference type="GO" id="GO:0005789">
    <property type="term" value="C:endoplasmic reticulum membrane"/>
    <property type="evidence" value="ECO:0007669"/>
    <property type="project" value="UniProtKB-SubCell"/>
</dbReference>
<feature type="non-terminal residue" evidence="16">
    <location>
        <position position="1"/>
    </location>
</feature>
<dbReference type="EnsemblMetazoa" id="CapteT63406">
    <property type="protein sequence ID" value="CapteP63406"/>
    <property type="gene ID" value="CapteG63406"/>
</dbReference>
<dbReference type="STRING" id="283909.R7V8J4"/>
<dbReference type="AlphaFoldDB" id="R7V8J4"/>
<reference evidence="16 18" key="2">
    <citation type="journal article" date="2013" name="Nature">
        <title>Insights into bilaterian evolution from three spiralian genomes.</title>
        <authorList>
            <person name="Simakov O."/>
            <person name="Marletaz F."/>
            <person name="Cho S.J."/>
            <person name="Edsinger-Gonzales E."/>
            <person name="Havlak P."/>
            <person name="Hellsten U."/>
            <person name="Kuo D.H."/>
            <person name="Larsson T."/>
            <person name="Lv J."/>
            <person name="Arendt D."/>
            <person name="Savage R."/>
            <person name="Osoegawa K."/>
            <person name="de Jong P."/>
            <person name="Grimwood J."/>
            <person name="Chapman J.A."/>
            <person name="Shapiro H."/>
            <person name="Aerts A."/>
            <person name="Otillar R.P."/>
            <person name="Terry A.Y."/>
            <person name="Boore J.L."/>
            <person name="Grigoriev I.V."/>
            <person name="Lindberg D.R."/>
            <person name="Seaver E.C."/>
            <person name="Weisblat D.A."/>
            <person name="Putnam N.H."/>
            <person name="Rokhsar D.S."/>
        </authorList>
    </citation>
    <scope>NUCLEOTIDE SEQUENCE</scope>
    <source>
        <strain evidence="16 18">I ESC-2004</strain>
    </source>
</reference>
<keyword evidence="15" id="KW-0812">Transmembrane</keyword>
<evidence type="ECO:0000256" key="6">
    <source>
        <dbReference type="ARBA" id="ARBA00022723"/>
    </source>
</evidence>
<reference evidence="17" key="3">
    <citation type="submission" date="2015-06" db="UniProtKB">
        <authorList>
            <consortium name="EnsemblMetazoa"/>
        </authorList>
    </citation>
    <scope>IDENTIFICATION</scope>
</reference>
<organism evidence="16">
    <name type="scientific">Capitella teleta</name>
    <name type="common">Polychaete worm</name>
    <dbReference type="NCBI Taxonomy" id="283909"/>
    <lineage>
        <taxon>Eukaryota</taxon>
        <taxon>Metazoa</taxon>
        <taxon>Spiralia</taxon>
        <taxon>Lophotrochozoa</taxon>
        <taxon>Annelida</taxon>
        <taxon>Polychaeta</taxon>
        <taxon>Sedentaria</taxon>
        <taxon>Scolecida</taxon>
        <taxon>Capitellidae</taxon>
        <taxon>Capitella</taxon>
    </lineage>
</organism>
<feature type="binding site" description="axial binding residue" evidence="13">
    <location>
        <position position="414"/>
    </location>
    <ligand>
        <name>heme</name>
        <dbReference type="ChEBI" id="CHEBI:30413"/>
    </ligand>
    <ligandPart>
        <name>Fe</name>
        <dbReference type="ChEBI" id="CHEBI:18248"/>
    </ligandPart>
</feature>
<feature type="non-terminal residue" evidence="16">
    <location>
        <position position="435"/>
    </location>
</feature>
<dbReference type="EMBL" id="KB294217">
    <property type="protein sequence ID" value="ELU14884.1"/>
    <property type="molecule type" value="Genomic_DNA"/>
</dbReference>
<evidence type="ECO:0000313" key="17">
    <source>
        <dbReference type="EnsemblMetazoa" id="CapteP63406"/>
    </source>
</evidence>
<dbReference type="Gene3D" id="1.10.630.10">
    <property type="entry name" value="Cytochrome P450"/>
    <property type="match status" value="1"/>
</dbReference>
<evidence type="ECO:0000256" key="7">
    <source>
        <dbReference type="ARBA" id="ARBA00022824"/>
    </source>
</evidence>
<proteinExistence type="inferred from homology"/>
<evidence type="ECO:0000256" key="1">
    <source>
        <dbReference type="ARBA" id="ARBA00001971"/>
    </source>
</evidence>
<dbReference type="GO" id="GO:0042446">
    <property type="term" value="P:hormone biosynthetic process"/>
    <property type="evidence" value="ECO:0007669"/>
    <property type="project" value="TreeGrafter"/>
</dbReference>
<name>R7V8J4_CAPTE</name>
<keyword evidence="15" id="KW-1133">Transmembrane helix</keyword>
<keyword evidence="6 13" id="KW-0479">Metal-binding</keyword>
<gene>
    <name evidence="16" type="ORF">CAPTEDRAFT_63406</name>
</gene>
<dbReference type="GO" id="GO:0005506">
    <property type="term" value="F:iron ion binding"/>
    <property type="evidence" value="ECO:0007669"/>
    <property type="project" value="InterPro"/>
</dbReference>
<evidence type="ECO:0000256" key="5">
    <source>
        <dbReference type="ARBA" id="ARBA00022617"/>
    </source>
</evidence>
<evidence type="ECO:0000256" key="2">
    <source>
        <dbReference type="ARBA" id="ARBA00004174"/>
    </source>
</evidence>
<dbReference type="PANTHER" id="PTHR24289">
    <property type="entry name" value="STEROID 17-ALPHA-HYDROXYLASE/17,20 LYASE"/>
    <property type="match status" value="1"/>
</dbReference>
<evidence type="ECO:0000256" key="13">
    <source>
        <dbReference type="PIRSR" id="PIRSR602401-1"/>
    </source>
</evidence>
<comment type="subcellular location">
    <subcellularLocation>
        <location evidence="3">Endoplasmic reticulum membrane</location>
        <topology evidence="3">Peripheral membrane protein</topology>
    </subcellularLocation>
    <subcellularLocation>
        <location evidence="2">Microsome membrane</location>
        <topology evidence="2">Peripheral membrane protein</topology>
    </subcellularLocation>
</comment>
<dbReference type="PRINTS" id="PR00463">
    <property type="entry name" value="EP450I"/>
</dbReference>
<sequence>PGPKGLPIIGNLHQVNRLHPWITISDWAKDFGPLMKVNLLGHVVVICNNFESVREMLDTKGKEFGGRERGYRSQMVTKSSGFMRMDVQNPNWRLSRRLLHSSIKAFGPGLSRIEHYAQQMSEEFVQCFKNCKGEAVDPLTTIYDTTLGMISLMIYGRKLDSTSEIFQSIKAMTNLTNEAFHVGKDGSQLDHFPWMRFFGNQTFQNLKIAKTHVFRTWNWYKNEIAPMEDSELDDSLGRPYMKVIRDHNSKCPPEERISDMNMMANGAHVTFAGVLTTTTTLYQLILVFLHHPETKKKMMKEIDDVIGSRMPTLDDRNRMPYVNAVITEIMRFSSAGPLGIAHRAVVDTDILGTKIPKDTYVMPNLYLVHYDKEVFGDPEVFRPERYLDKNGELLPADDELWRHTIPFGMGPRICAGMMFAQYRLFLWTCILYQRF</sequence>
<accession>R7V8J4</accession>
<dbReference type="InterPro" id="IPR017972">
    <property type="entry name" value="Cyt_P450_CS"/>
</dbReference>
<keyword evidence="9 14" id="KW-0560">Oxidoreductase</keyword>
<evidence type="ECO:0000256" key="11">
    <source>
        <dbReference type="ARBA" id="ARBA00023033"/>
    </source>
</evidence>
<dbReference type="PRINTS" id="PR00385">
    <property type="entry name" value="P450"/>
</dbReference>
<evidence type="ECO:0000256" key="15">
    <source>
        <dbReference type="SAM" id="Phobius"/>
    </source>
</evidence>
<dbReference type="HOGENOM" id="CLU_001570_22_0_1"/>
<keyword evidence="10 13" id="KW-0408">Iron</keyword>
<evidence type="ECO:0000256" key="9">
    <source>
        <dbReference type="ARBA" id="ARBA00023002"/>
    </source>
</evidence>
<keyword evidence="5 13" id="KW-0349">Heme</keyword>
<evidence type="ECO:0000256" key="12">
    <source>
        <dbReference type="ARBA" id="ARBA00023136"/>
    </source>
</evidence>
<dbReference type="SUPFAM" id="SSF48264">
    <property type="entry name" value="Cytochrome P450"/>
    <property type="match status" value="1"/>
</dbReference>
<evidence type="ECO:0000313" key="16">
    <source>
        <dbReference type="EMBL" id="ELU14884.1"/>
    </source>
</evidence>
<dbReference type="GO" id="GO:0020037">
    <property type="term" value="F:heme binding"/>
    <property type="evidence" value="ECO:0007669"/>
    <property type="project" value="InterPro"/>
</dbReference>
<dbReference type="GO" id="GO:0042448">
    <property type="term" value="P:progesterone metabolic process"/>
    <property type="evidence" value="ECO:0007669"/>
    <property type="project" value="TreeGrafter"/>
</dbReference>
<keyword evidence="12 15" id="KW-0472">Membrane</keyword>
<dbReference type="FunFam" id="1.10.630.10:FF:000238">
    <property type="entry name" value="Cytochrome P450 2A6"/>
    <property type="match status" value="1"/>
</dbReference>
<evidence type="ECO:0000256" key="4">
    <source>
        <dbReference type="ARBA" id="ARBA00010617"/>
    </source>
</evidence>
<dbReference type="OrthoDB" id="6093293at2759"/>
<dbReference type="Proteomes" id="UP000014760">
    <property type="component" value="Unassembled WGS sequence"/>
</dbReference>
<dbReference type="OMA" id="AWMTIAS"/>
<evidence type="ECO:0000256" key="8">
    <source>
        <dbReference type="ARBA" id="ARBA00022848"/>
    </source>
</evidence>
<reference evidence="18" key="1">
    <citation type="submission" date="2012-12" db="EMBL/GenBank/DDBJ databases">
        <authorList>
            <person name="Hellsten U."/>
            <person name="Grimwood J."/>
            <person name="Chapman J.A."/>
            <person name="Shapiro H."/>
            <person name="Aerts A."/>
            <person name="Otillar R.P."/>
            <person name="Terry A.Y."/>
            <person name="Boore J.L."/>
            <person name="Simakov O."/>
            <person name="Marletaz F."/>
            <person name="Cho S.-J."/>
            <person name="Edsinger-Gonzales E."/>
            <person name="Havlak P."/>
            <person name="Kuo D.-H."/>
            <person name="Larsson T."/>
            <person name="Lv J."/>
            <person name="Arendt D."/>
            <person name="Savage R."/>
            <person name="Osoegawa K."/>
            <person name="de Jong P."/>
            <person name="Lindberg D.R."/>
            <person name="Seaver E.C."/>
            <person name="Weisblat D.A."/>
            <person name="Putnam N.H."/>
            <person name="Grigoriev I.V."/>
            <person name="Rokhsar D.S."/>
        </authorList>
    </citation>
    <scope>NUCLEOTIDE SEQUENCE</scope>
    <source>
        <strain evidence="18">I ESC-2004</strain>
    </source>
</reference>
<comment type="similarity">
    <text evidence="4 14">Belongs to the cytochrome P450 family.</text>
</comment>
<evidence type="ECO:0000256" key="14">
    <source>
        <dbReference type="RuleBase" id="RU000461"/>
    </source>
</evidence>
<dbReference type="PANTHER" id="PTHR24289:SF1">
    <property type="entry name" value="STEROID 17-ALPHA-HYDROXYLASE_17,20 LYASE"/>
    <property type="match status" value="1"/>
</dbReference>
<keyword evidence="7" id="KW-0256">Endoplasmic reticulum</keyword>
<comment type="cofactor">
    <cofactor evidence="1 13">
        <name>heme</name>
        <dbReference type="ChEBI" id="CHEBI:30413"/>
    </cofactor>
</comment>